<dbReference type="InterPro" id="IPR001453">
    <property type="entry name" value="MoaB/Mog_dom"/>
</dbReference>
<evidence type="ECO:0000313" key="5">
    <source>
        <dbReference type="EMBL" id="GAH58272.1"/>
    </source>
</evidence>
<proteinExistence type="inferred from homology"/>
<name>X1GM44_9ZZZZ</name>
<comment type="similarity">
    <text evidence="2">Belongs to the MoaB/Mog family.</text>
</comment>
<dbReference type="NCBIfam" id="NF006932">
    <property type="entry name" value="PRK09417.1"/>
    <property type="match status" value="1"/>
</dbReference>
<feature type="domain" description="MoaB/Mog" evidence="4">
    <location>
        <begin position="5"/>
        <end position="148"/>
    </location>
</feature>
<dbReference type="PROSITE" id="PS01078">
    <property type="entry name" value="MOCF_BIOSYNTHESIS_1"/>
    <property type="match status" value="1"/>
</dbReference>
<dbReference type="SUPFAM" id="SSF53218">
    <property type="entry name" value="Molybdenum cofactor biosynthesis proteins"/>
    <property type="match status" value="1"/>
</dbReference>
<dbReference type="NCBIfam" id="TIGR00177">
    <property type="entry name" value="molyb_syn"/>
    <property type="match status" value="1"/>
</dbReference>
<evidence type="ECO:0000259" key="4">
    <source>
        <dbReference type="SMART" id="SM00852"/>
    </source>
</evidence>
<dbReference type="InterPro" id="IPR036425">
    <property type="entry name" value="MoaB/Mog-like_dom_sf"/>
</dbReference>
<comment type="caution">
    <text evidence="5">The sequence shown here is derived from an EMBL/GenBank/DDBJ whole genome shotgun (WGS) entry which is preliminary data.</text>
</comment>
<dbReference type="InterPro" id="IPR012245">
    <property type="entry name" value="MoaB"/>
</dbReference>
<reference evidence="5" key="1">
    <citation type="journal article" date="2014" name="Front. Microbiol.">
        <title>High frequency of phylogenetically diverse reductive dehalogenase-homologous genes in deep subseafloor sedimentary metagenomes.</title>
        <authorList>
            <person name="Kawai M."/>
            <person name="Futagami T."/>
            <person name="Toyoda A."/>
            <person name="Takaki Y."/>
            <person name="Nishi S."/>
            <person name="Hori S."/>
            <person name="Arai W."/>
            <person name="Tsubouchi T."/>
            <person name="Morono Y."/>
            <person name="Uchiyama I."/>
            <person name="Ito T."/>
            <person name="Fujiyama A."/>
            <person name="Inagaki F."/>
            <person name="Takami H."/>
        </authorList>
    </citation>
    <scope>NUCLEOTIDE SEQUENCE</scope>
    <source>
        <strain evidence="5">Expedition CK06-06</strain>
    </source>
</reference>
<evidence type="ECO:0000256" key="1">
    <source>
        <dbReference type="ARBA" id="ARBA00005046"/>
    </source>
</evidence>
<dbReference type="SMART" id="SM00852">
    <property type="entry name" value="MoCF_biosynth"/>
    <property type="match status" value="1"/>
</dbReference>
<dbReference type="CDD" id="cd00886">
    <property type="entry name" value="MogA_MoaB"/>
    <property type="match status" value="1"/>
</dbReference>
<dbReference type="PANTHER" id="PTHR43764:SF1">
    <property type="entry name" value="MOLYBDOPTERIN MOLYBDOTRANSFERASE"/>
    <property type="match status" value="1"/>
</dbReference>
<sequence length="165" mass="17876">MMKIVIITVSDSCSEGKREDTSGPLIKQMVESMGKVIEYEIIPDEKTSISQAIKEAADELKADIVLTTGGTGLSFRDVTPEATREVVEKEIPGFGELMRQKSFEITPTAIFSRAIAGIRGKSLVINLPGSPKAVKECVDIILPLVPHALDMIKGKGHENSAGYFQ</sequence>
<dbReference type="InterPro" id="IPR008284">
    <property type="entry name" value="MoCF_biosynth_CS"/>
</dbReference>
<dbReference type="GO" id="GO:0006777">
    <property type="term" value="P:Mo-molybdopterin cofactor biosynthetic process"/>
    <property type="evidence" value="ECO:0007669"/>
    <property type="project" value="UniProtKB-KW"/>
</dbReference>
<evidence type="ECO:0000256" key="3">
    <source>
        <dbReference type="ARBA" id="ARBA00023150"/>
    </source>
</evidence>
<keyword evidence="3" id="KW-0501">Molybdenum cofactor biosynthesis</keyword>
<comment type="pathway">
    <text evidence="1">Cofactor biosynthesis; molybdopterin biosynthesis.</text>
</comment>
<protein>
    <recommendedName>
        <fullName evidence="4">MoaB/Mog domain-containing protein</fullName>
    </recommendedName>
</protein>
<gene>
    <name evidence="5" type="ORF">S03H2_28645</name>
</gene>
<dbReference type="PANTHER" id="PTHR43764">
    <property type="entry name" value="MOLYBDENUM COFACTOR BIOSYNTHESIS"/>
    <property type="match status" value="1"/>
</dbReference>
<dbReference type="AlphaFoldDB" id="X1GM44"/>
<evidence type="ECO:0000256" key="2">
    <source>
        <dbReference type="ARBA" id="ARBA00006112"/>
    </source>
</evidence>
<organism evidence="5">
    <name type="scientific">marine sediment metagenome</name>
    <dbReference type="NCBI Taxonomy" id="412755"/>
    <lineage>
        <taxon>unclassified sequences</taxon>
        <taxon>metagenomes</taxon>
        <taxon>ecological metagenomes</taxon>
    </lineage>
</organism>
<dbReference type="Pfam" id="PF00994">
    <property type="entry name" value="MoCF_biosynth"/>
    <property type="match status" value="1"/>
</dbReference>
<accession>X1GM44</accession>
<dbReference type="EMBL" id="BARU01017262">
    <property type="protein sequence ID" value="GAH58272.1"/>
    <property type="molecule type" value="Genomic_DNA"/>
</dbReference>
<dbReference type="InterPro" id="IPR051920">
    <property type="entry name" value="MPT_Adenylyltrnsfr/MoaC-Rel"/>
</dbReference>
<dbReference type="PIRSF" id="PIRSF006443">
    <property type="entry name" value="MoaB"/>
    <property type="match status" value="1"/>
</dbReference>
<dbReference type="Gene3D" id="3.40.980.10">
    <property type="entry name" value="MoaB/Mog-like domain"/>
    <property type="match status" value="1"/>
</dbReference>